<keyword evidence="1" id="KW-0732">Signal</keyword>
<gene>
    <name evidence="2" type="ordered locus">Sfum_2357</name>
</gene>
<dbReference type="Gene3D" id="2.60.40.3440">
    <property type="match status" value="1"/>
</dbReference>
<feature type="signal peptide" evidence="1">
    <location>
        <begin position="1"/>
        <end position="25"/>
    </location>
</feature>
<dbReference type="InterPro" id="IPR010221">
    <property type="entry name" value="VCBS_dom"/>
</dbReference>
<dbReference type="NCBIfam" id="NF012211">
    <property type="entry name" value="tand_rpt_95"/>
    <property type="match status" value="4"/>
</dbReference>
<dbReference type="Pfam" id="PF17963">
    <property type="entry name" value="Big_9"/>
    <property type="match status" value="4"/>
</dbReference>
<dbReference type="PANTHER" id="PTHR34720:SF9">
    <property type="entry name" value="BLR4714 PROTEIN"/>
    <property type="match status" value="1"/>
</dbReference>
<dbReference type="InterPro" id="IPR013783">
    <property type="entry name" value="Ig-like_fold"/>
</dbReference>
<dbReference type="Gene3D" id="2.60.40.2810">
    <property type="match status" value="3"/>
</dbReference>
<sequence precursor="true">MFKKLFCLVVFLSLALVLPVQPGSACDPPVFGPERFERGSGPPMTVTRGFAGSETGAEFEVWIRNGELYGRHRVTSGTIYLNGKKIVSSGELKAHVPLIRRRVSLNASNEIGVRLEGKPGSFLTVTIVDHRHPSVSLSASPQTIAPGGSSTLTWSSTDATICVIDHGVGWVAPTGSRKVRPRRTTTYTIYAYGHHEVVSAETTVTVGGSGPAAGDDVASTPEGTPVTVNVLANDTGSGLVLAGVTQGAHGAVSANADGTATYTPEPGFTGTDQFTYTVQDDHGATATGTVTITVTSANDAPVANAQTLSTNEDTAVSITLTGTDADGDTLSFTVTAPPAHGTLSGTAPNLTYTPAANYSGSDGFAFKVNDGKADSAAAAVSITVTSANDAPVANAQTLSTNEDTAVSITLTGTDADGDTLSFTVTTSPAHGTLSGTAPNLTYTPAAGYHGPDAFEFKVNDGKADSAAAAVSITVNAVNHPPAAADDSASTEAGKAVDIAVLANDTDPDGNTLLVSGFTQGANGSVSGGANGVLVYSPNAGFSGEDGFTYTVDDGNGGSASAAVKVTVNALAALSLTIVSPSEGAFIEGAAVMVRGTVSNATGAETGVTVNGVTAEVYGNEFVANHVVLVEGENTLTARAADTDGNALEASVVVNADPSADTIRIAANVESGIPSLEVTLGVRGSFSFSQSTIGCAGPAEPEYLETGAKEYKVRLSVEGIYYFTVEAVDNLNNVRADTAAIVVLNRNNLDALLQAKWDGMKAALIAGNSPGALAYFAASSRERYGEVFEHLAAGLPSIASGMREIELIYAKGGTAKYRIKREEQVQGQVYDITYYVYFLRDAAGIWGIDRF</sequence>
<reference evidence="2 3" key="1">
    <citation type="submission" date="2006-10" db="EMBL/GenBank/DDBJ databases">
        <title>Complete sequence of Syntrophobacter fumaroxidans MPOB.</title>
        <authorList>
            <consortium name="US DOE Joint Genome Institute"/>
            <person name="Copeland A."/>
            <person name="Lucas S."/>
            <person name="Lapidus A."/>
            <person name="Barry K."/>
            <person name="Detter J.C."/>
            <person name="Glavina del Rio T."/>
            <person name="Hammon N."/>
            <person name="Israni S."/>
            <person name="Pitluck S."/>
            <person name="Goltsman E.G."/>
            <person name="Martinez M."/>
            <person name="Schmutz J."/>
            <person name="Larimer F."/>
            <person name="Land M."/>
            <person name="Hauser L."/>
            <person name="Kyrpides N."/>
            <person name="Kim E."/>
            <person name="Boone D.R."/>
            <person name="Brockman F."/>
            <person name="Culley D."/>
            <person name="Ferry J."/>
            <person name="Gunsalus R."/>
            <person name="McInerney M.J."/>
            <person name="Morrison M."/>
            <person name="Plugge C."/>
            <person name="Rohlin L."/>
            <person name="Scholten J."/>
            <person name="Sieber J."/>
            <person name="Stams A.J.M."/>
            <person name="Worm P."/>
            <person name="Henstra A.M."/>
            <person name="Richardson P."/>
        </authorList>
    </citation>
    <scope>NUCLEOTIDE SEQUENCE [LARGE SCALE GENOMIC DNA]</scope>
    <source>
        <strain evidence="3">DSM 10017 / MPOB</strain>
    </source>
</reference>
<dbReference type="Proteomes" id="UP000001784">
    <property type="component" value="Chromosome"/>
</dbReference>
<dbReference type="eggNOG" id="COG1345">
    <property type="taxonomic scope" value="Bacteria"/>
</dbReference>
<dbReference type="Pfam" id="PF09136">
    <property type="entry name" value="Glucodextran_B"/>
    <property type="match status" value="1"/>
</dbReference>
<dbReference type="HOGENOM" id="CLU_335521_0_0_7"/>
<evidence type="ECO:0000313" key="2">
    <source>
        <dbReference type="EMBL" id="ABK18038.1"/>
    </source>
</evidence>
<accession>A0LKT6</accession>
<dbReference type="Gene3D" id="2.60.40.10">
    <property type="entry name" value="Immunoglobulins"/>
    <property type="match status" value="1"/>
</dbReference>
<organism evidence="2 3">
    <name type="scientific">Syntrophobacter fumaroxidans (strain DSM 10017 / MPOB)</name>
    <dbReference type="NCBI Taxonomy" id="335543"/>
    <lineage>
        <taxon>Bacteria</taxon>
        <taxon>Pseudomonadati</taxon>
        <taxon>Thermodesulfobacteriota</taxon>
        <taxon>Syntrophobacteria</taxon>
        <taxon>Syntrophobacterales</taxon>
        <taxon>Syntrophobacteraceae</taxon>
        <taxon>Syntrophobacter</taxon>
    </lineage>
</organism>
<evidence type="ECO:0000256" key="1">
    <source>
        <dbReference type="SAM" id="SignalP"/>
    </source>
</evidence>
<dbReference type="PANTHER" id="PTHR34720">
    <property type="entry name" value="MICROCYSTIN DEPENDENT PROTEIN"/>
    <property type="match status" value="1"/>
</dbReference>
<protein>
    <submittedName>
        <fullName evidence="2">Putative outer membrane adhesin like protein</fullName>
    </submittedName>
</protein>
<dbReference type="RefSeq" id="WP_011699206.1">
    <property type="nucleotide sequence ID" value="NC_008554.1"/>
</dbReference>
<dbReference type="AlphaFoldDB" id="A0LKT6"/>
<feature type="chain" id="PRO_5002626842" evidence="1">
    <location>
        <begin position="26"/>
        <end position="850"/>
    </location>
</feature>
<name>A0LKT6_SYNFM</name>
<dbReference type="OrthoDB" id="5481789at2"/>
<dbReference type="KEGG" id="sfu:Sfum_2357"/>
<dbReference type="EMBL" id="CP000478">
    <property type="protein sequence ID" value="ABK18038.1"/>
    <property type="molecule type" value="Genomic_DNA"/>
</dbReference>
<proteinExistence type="predicted"/>
<keyword evidence="3" id="KW-1185">Reference proteome</keyword>
<evidence type="ECO:0000313" key="3">
    <source>
        <dbReference type="Proteomes" id="UP000001784"/>
    </source>
</evidence>
<dbReference type="InParanoid" id="A0LKT6"/>
<dbReference type="STRING" id="335543.Sfum_2357"/>
<dbReference type="NCBIfam" id="TIGR01965">
    <property type="entry name" value="VCBS_repeat"/>
    <property type="match status" value="1"/>
</dbReference>